<gene>
    <name evidence="6 7" type="primary">gatC</name>
    <name evidence="7" type="ORF">IAA89_02975</name>
</gene>
<dbReference type="HAMAP" id="MF_00122">
    <property type="entry name" value="GatC"/>
    <property type="match status" value="1"/>
</dbReference>
<dbReference type="GO" id="GO:0006412">
    <property type="term" value="P:translation"/>
    <property type="evidence" value="ECO:0007669"/>
    <property type="project" value="UniProtKB-UniRule"/>
</dbReference>
<organism evidence="7 8">
    <name type="scientific">Candidatus Gallilactobacillus intestinavium</name>
    <dbReference type="NCBI Taxonomy" id="2840838"/>
    <lineage>
        <taxon>Bacteria</taxon>
        <taxon>Bacillati</taxon>
        <taxon>Bacillota</taxon>
        <taxon>Bacilli</taxon>
        <taxon>Lactobacillales</taxon>
        <taxon>Lactobacillaceae</taxon>
        <taxon>Lactobacillaceae incertae sedis</taxon>
        <taxon>Candidatus Gallilactobacillus</taxon>
    </lineage>
</organism>
<comment type="catalytic activity">
    <reaction evidence="4 6">
        <text>L-aspartyl-tRNA(Asn) + L-glutamine + ATP + H2O = L-asparaginyl-tRNA(Asn) + L-glutamate + ADP + phosphate + 2 H(+)</text>
        <dbReference type="Rhea" id="RHEA:14513"/>
        <dbReference type="Rhea" id="RHEA-COMP:9674"/>
        <dbReference type="Rhea" id="RHEA-COMP:9677"/>
        <dbReference type="ChEBI" id="CHEBI:15377"/>
        <dbReference type="ChEBI" id="CHEBI:15378"/>
        <dbReference type="ChEBI" id="CHEBI:29985"/>
        <dbReference type="ChEBI" id="CHEBI:30616"/>
        <dbReference type="ChEBI" id="CHEBI:43474"/>
        <dbReference type="ChEBI" id="CHEBI:58359"/>
        <dbReference type="ChEBI" id="CHEBI:78515"/>
        <dbReference type="ChEBI" id="CHEBI:78516"/>
        <dbReference type="ChEBI" id="CHEBI:456216"/>
    </reaction>
</comment>
<comment type="function">
    <text evidence="3 6">Allows the formation of correctly charged Asn-tRNA(Asn) or Gln-tRNA(Gln) through the transamidation of misacylated Asp-tRNA(Asn) or Glu-tRNA(Gln) in organisms which lack either or both of asparaginyl-tRNA or glutaminyl-tRNA synthetases. The reaction takes place in the presence of glutamine and ATP through an activated phospho-Asp-tRNA(Asn) or phospho-Glu-tRNA(Gln).</text>
</comment>
<evidence type="ECO:0000256" key="4">
    <source>
        <dbReference type="ARBA" id="ARBA00047380"/>
    </source>
</evidence>
<dbReference type="GO" id="GO:0050567">
    <property type="term" value="F:glutaminyl-tRNA synthase (glutamine-hydrolyzing) activity"/>
    <property type="evidence" value="ECO:0007669"/>
    <property type="project" value="UniProtKB-UniRule"/>
</dbReference>
<dbReference type="GO" id="GO:0070681">
    <property type="term" value="P:glutaminyl-tRNAGln biosynthesis via transamidation"/>
    <property type="evidence" value="ECO:0007669"/>
    <property type="project" value="TreeGrafter"/>
</dbReference>
<protein>
    <recommendedName>
        <fullName evidence="6">Aspartyl/glutamyl-tRNA(Asn/Gln) amidotransferase subunit C</fullName>
        <shortName evidence="6">Asp/Glu-ADT subunit C</shortName>
        <ecNumber evidence="6">6.3.5.-</ecNumber>
    </recommendedName>
</protein>
<keyword evidence="6" id="KW-0067">ATP-binding</keyword>
<dbReference type="InterPro" id="IPR036113">
    <property type="entry name" value="Asp/Glu-ADT_sf_sub_c"/>
</dbReference>
<keyword evidence="6" id="KW-0436">Ligase</keyword>
<accession>A0A9D9H980</accession>
<keyword evidence="6" id="KW-0547">Nucleotide-binding</keyword>
<dbReference type="PANTHER" id="PTHR15004:SF0">
    <property type="entry name" value="GLUTAMYL-TRNA(GLN) AMIDOTRANSFERASE SUBUNIT C, MITOCHONDRIAL"/>
    <property type="match status" value="1"/>
</dbReference>
<evidence type="ECO:0000256" key="1">
    <source>
        <dbReference type="ARBA" id="ARBA00010757"/>
    </source>
</evidence>
<evidence type="ECO:0000256" key="3">
    <source>
        <dbReference type="ARBA" id="ARBA00024799"/>
    </source>
</evidence>
<dbReference type="PANTHER" id="PTHR15004">
    <property type="entry name" value="GLUTAMYL-TRNA(GLN) AMIDOTRANSFERASE SUBUNIT C, MITOCHONDRIAL"/>
    <property type="match status" value="1"/>
</dbReference>
<proteinExistence type="inferred from homology"/>
<dbReference type="Proteomes" id="UP000823614">
    <property type="component" value="Unassembled WGS sequence"/>
</dbReference>
<evidence type="ECO:0000256" key="5">
    <source>
        <dbReference type="ARBA" id="ARBA00047913"/>
    </source>
</evidence>
<reference evidence="7" key="1">
    <citation type="submission" date="2020-10" db="EMBL/GenBank/DDBJ databases">
        <authorList>
            <person name="Gilroy R."/>
        </authorList>
    </citation>
    <scope>NUCLEOTIDE SEQUENCE</scope>
    <source>
        <strain evidence="7">C6-149</strain>
    </source>
</reference>
<dbReference type="AlphaFoldDB" id="A0A9D9H980"/>
<evidence type="ECO:0000313" key="8">
    <source>
        <dbReference type="Proteomes" id="UP000823614"/>
    </source>
</evidence>
<dbReference type="Pfam" id="PF02686">
    <property type="entry name" value="GatC"/>
    <property type="match status" value="1"/>
</dbReference>
<sequence length="104" mass="11676">MSDLNSISDEEVKHIAELAKLSLNEEETKKYSSELTNILNMIDSLNKVNTDDVKPTTNMSNELARLREDKAVINKGECEALLNNAPEIENGFIKVPSIINEEEK</sequence>
<comment type="caution">
    <text evidence="7">The sequence shown here is derived from an EMBL/GenBank/DDBJ whole genome shotgun (WGS) entry which is preliminary data.</text>
</comment>
<evidence type="ECO:0000256" key="6">
    <source>
        <dbReference type="HAMAP-Rule" id="MF_00122"/>
    </source>
</evidence>
<dbReference type="NCBIfam" id="TIGR00135">
    <property type="entry name" value="gatC"/>
    <property type="match status" value="1"/>
</dbReference>
<comment type="catalytic activity">
    <reaction evidence="5 6">
        <text>L-glutamyl-tRNA(Gln) + L-glutamine + ATP + H2O = L-glutaminyl-tRNA(Gln) + L-glutamate + ADP + phosphate + H(+)</text>
        <dbReference type="Rhea" id="RHEA:17521"/>
        <dbReference type="Rhea" id="RHEA-COMP:9681"/>
        <dbReference type="Rhea" id="RHEA-COMP:9684"/>
        <dbReference type="ChEBI" id="CHEBI:15377"/>
        <dbReference type="ChEBI" id="CHEBI:15378"/>
        <dbReference type="ChEBI" id="CHEBI:29985"/>
        <dbReference type="ChEBI" id="CHEBI:30616"/>
        <dbReference type="ChEBI" id="CHEBI:43474"/>
        <dbReference type="ChEBI" id="CHEBI:58359"/>
        <dbReference type="ChEBI" id="CHEBI:78520"/>
        <dbReference type="ChEBI" id="CHEBI:78521"/>
        <dbReference type="ChEBI" id="CHEBI:456216"/>
    </reaction>
</comment>
<evidence type="ECO:0000313" key="7">
    <source>
        <dbReference type="EMBL" id="MBO8441393.1"/>
    </source>
</evidence>
<reference evidence="7" key="2">
    <citation type="journal article" date="2021" name="PeerJ">
        <title>Extensive microbial diversity within the chicken gut microbiome revealed by metagenomics and culture.</title>
        <authorList>
            <person name="Gilroy R."/>
            <person name="Ravi A."/>
            <person name="Getino M."/>
            <person name="Pursley I."/>
            <person name="Horton D.L."/>
            <person name="Alikhan N.F."/>
            <person name="Baker D."/>
            <person name="Gharbi K."/>
            <person name="Hall N."/>
            <person name="Watson M."/>
            <person name="Adriaenssens E.M."/>
            <person name="Foster-Nyarko E."/>
            <person name="Jarju S."/>
            <person name="Secka A."/>
            <person name="Antonio M."/>
            <person name="Oren A."/>
            <person name="Chaudhuri R.R."/>
            <person name="La Ragione R."/>
            <person name="Hildebrand F."/>
            <person name="Pallen M.J."/>
        </authorList>
    </citation>
    <scope>NUCLEOTIDE SEQUENCE</scope>
    <source>
        <strain evidence="7">C6-149</strain>
    </source>
</reference>
<comment type="similarity">
    <text evidence="1 6">Belongs to the GatC family.</text>
</comment>
<dbReference type="Gene3D" id="1.10.20.60">
    <property type="entry name" value="Glu-tRNAGln amidotransferase C subunit, N-terminal domain"/>
    <property type="match status" value="1"/>
</dbReference>
<keyword evidence="6" id="KW-0648">Protein biosynthesis</keyword>
<evidence type="ECO:0000256" key="2">
    <source>
        <dbReference type="ARBA" id="ARBA00011123"/>
    </source>
</evidence>
<dbReference type="InterPro" id="IPR003837">
    <property type="entry name" value="GatC"/>
</dbReference>
<dbReference type="EMBL" id="JADIMP010000051">
    <property type="protein sequence ID" value="MBO8441393.1"/>
    <property type="molecule type" value="Genomic_DNA"/>
</dbReference>
<comment type="subunit">
    <text evidence="2 6">Heterotrimer of A, B and C subunits.</text>
</comment>
<dbReference type="GO" id="GO:0006450">
    <property type="term" value="P:regulation of translational fidelity"/>
    <property type="evidence" value="ECO:0007669"/>
    <property type="project" value="InterPro"/>
</dbReference>
<name>A0A9D9H980_9LACO</name>
<dbReference type="SUPFAM" id="SSF141000">
    <property type="entry name" value="Glu-tRNAGln amidotransferase C subunit"/>
    <property type="match status" value="1"/>
</dbReference>
<dbReference type="GO" id="GO:0005524">
    <property type="term" value="F:ATP binding"/>
    <property type="evidence" value="ECO:0007669"/>
    <property type="project" value="UniProtKB-KW"/>
</dbReference>
<dbReference type="EC" id="6.3.5.-" evidence="6"/>